<reference evidence="1" key="1">
    <citation type="submission" date="2018-03" db="EMBL/GenBank/DDBJ databases">
        <authorList>
            <person name="Guldener U."/>
        </authorList>
    </citation>
    <scope>NUCLEOTIDE SEQUENCE</scope>
</reference>
<evidence type="ECO:0000313" key="1">
    <source>
        <dbReference type="EMBL" id="SPJ85367.1"/>
    </source>
</evidence>
<dbReference type="EMBL" id="ONZP01000465">
    <property type="protein sequence ID" value="SPJ85367.1"/>
    <property type="molecule type" value="Genomic_DNA"/>
</dbReference>
<protein>
    <recommendedName>
        <fullName evidence="3">Bet v1-like protein</fullName>
    </recommendedName>
</protein>
<dbReference type="SUPFAM" id="SSF55961">
    <property type="entry name" value="Bet v1-like"/>
    <property type="match status" value="1"/>
</dbReference>
<proteinExistence type="predicted"/>
<dbReference type="InterPro" id="IPR023393">
    <property type="entry name" value="START-like_dom_sf"/>
</dbReference>
<accession>A0AAE8MJC6</accession>
<dbReference type="AlphaFoldDB" id="A0AAE8MJC6"/>
<keyword evidence="2" id="KW-1185">Reference proteome</keyword>
<evidence type="ECO:0008006" key="3">
    <source>
        <dbReference type="Google" id="ProtNLM"/>
    </source>
</evidence>
<dbReference type="PANTHER" id="PTHR39332:SF7">
    <property type="entry name" value="SRPBCC FAMILY PROTEIN"/>
    <property type="match status" value="1"/>
</dbReference>
<name>A0AAE8MJC6_9HYPO</name>
<organism evidence="1 2">
    <name type="scientific">Fusarium torulosum</name>
    <dbReference type="NCBI Taxonomy" id="33205"/>
    <lineage>
        <taxon>Eukaryota</taxon>
        <taxon>Fungi</taxon>
        <taxon>Dikarya</taxon>
        <taxon>Ascomycota</taxon>
        <taxon>Pezizomycotina</taxon>
        <taxon>Sordariomycetes</taxon>
        <taxon>Hypocreomycetidae</taxon>
        <taxon>Hypocreales</taxon>
        <taxon>Nectriaceae</taxon>
        <taxon>Fusarium</taxon>
    </lineage>
</organism>
<comment type="caution">
    <text evidence="1">The sequence shown here is derived from an EMBL/GenBank/DDBJ whole genome shotgun (WGS) entry which is preliminary data.</text>
</comment>
<dbReference type="PANTHER" id="PTHR39332">
    <property type="entry name" value="BLL4707 PROTEIN"/>
    <property type="match status" value="1"/>
</dbReference>
<dbReference type="Proteomes" id="UP001187734">
    <property type="component" value="Unassembled WGS sequence"/>
</dbReference>
<dbReference type="Gene3D" id="3.30.530.20">
    <property type="match status" value="1"/>
</dbReference>
<sequence>MVPSTIEGKLTSTSVTESAVIQAPIYAVWRLVKLKKFIDFFEGIIKSETIHAQDDDNDDREIIRWTFEDGTVLDVVEEEYSTVKYYMSFNILKCEPWGLPYASVLSTIQLYPITSRSAQGATFVQWSGHYSADATAEVVQDGHVKRREALDYLARAVEKV</sequence>
<evidence type="ECO:0000313" key="2">
    <source>
        <dbReference type="Proteomes" id="UP001187734"/>
    </source>
</evidence>
<gene>
    <name evidence="1" type="ORF">FTOL_11148</name>
</gene>